<gene>
    <name evidence="1" type="ORF">S06H3_57855</name>
</gene>
<protein>
    <recommendedName>
        <fullName evidence="2">SGNH hydrolase-type esterase domain-containing protein</fullName>
    </recommendedName>
</protein>
<dbReference type="Gene3D" id="3.40.50.1110">
    <property type="entry name" value="SGNH hydrolase"/>
    <property type="match status" value="1"/>
</dbReference>
<reference evidence="1" key="1">
    <citation type="journal article" date="2014" name="Front. Microbiol.">
        <title>High frequency of phylogenetically diverse reductive dehalogenase-homologous genes in deep subseafloor sedimentary metagenomes.</title>
        <authorList>
            <person name="Kawai M."/>
            <person name="Futagami T."/>
            <person name="Toyoda A."/>
            <person name="Takaki Y."/>
            <person name="Nishi S."/>
            <person name="Hori S."/>
            <person name="Arai W."/>
            <person name="Tsubouchi T."/>
            <person name="Morono Y."/>
            <person name="Uchiyama I."/>
            <person name="Ito T."/>
            <person name="Fujiyama A."/>
            <person name="Inagaki F."/>
            <person name="Takami H."/>
        </authorList>
    </citation>
    <scope>NUCLEOTIDE SEQUENCE</scope>
    <source>
        <strain evidence="1">Expedition CK06-06</strain>
    </source>
</reference>
<sequence length="93" mass="10340">ANSSTSEWEGELIFVYLSLSHDKPSSDHDSILSTVRELEIPIIDLYPAFANYGNPSDLYPFGKPGLGGGYHFNENGYKLMAETILSQLEITEK</sequence>
<evidence type="ECO:0000313" key="1">
    <source>
        <dbReference type="EMBL" id="GAI50345.1"/>
    </source>
</evidence>
<evidence type="ECO:0008006" key="2">
    <source>
        <dbReference type="Google" id="ProtNLM"/>
    </source>
</evidence>
<dbReference type="EMBL" id="BARV01037394">
    <property type="protein sequence ID" value="GAI50345.1"/>
    <property type="molecule type" value="Genomic_DNA"/>
</dbReference>
<proteinExistence type="predicted"/>
<organism evidence="1">
    <name type="scientific">marine sediment metagenome</name>
    <dbReference type="NCBI Taxonomy" id="412755"/>
    <lineage>
        <taxon>unclassified sequences</taxon>
        <taxon>metagenomes</taxon>
        <taxon>ecological metagenomes</taxon>
    </lineage>
</organism>
<name>X1QH54_9ZZZZ</name>
<dbReference type="InterPro" id="IPR036514">
    <property type="entry name" value="SGNH_hydro_sf"/>
</dbReference>
<comment type="caution">
    <text evidence="1">The sequence shown here is derived from an EMBL/GenBank/DDBJ whole genome shotgun (WGS) entry which is preliminary data.</text>
</comment>
<dbReference type="AlphaFoldDB" id="X1QH54"/>
<accession>X1QH54</accession>
<dbReference type="SUPFAM" id="SSF52266">
    <property type="entry name" value="SGNH hydrolase"/>
    <property type="match status" value="1"/>
</dbReference>
<feature type="non-terminal residue" evidence="1">
    <location>
        <position position="1"/>
    </location>
</feature>